<name>A0AA38FTR9_TAXCH</name>
<feature type="non-terminal residue" evidence="2">
    <location>
        <position position="53"/>
    </location>
</feature>
<dbReference type="AlphaFoldDB" id="A0AA38FTR9"/>
<feature type="non-terminal residue" evidence="2">
    <location>
        <position position="1"/>
    </location>
</feature>
<sequence length="53" mass="6063">LHSIWSQGKQDAEHAERGITDRAKVRETASKLGCKVENRLKSWQRCRATQGKL</sequence>
<protein>
    <submittedName>
        <fullName evidence="2">Uncharacterized protein</fullName>
    </submittedName>
</protein>
<feature type="region of interest" description="Disordered" evidence="1">
    <location>
        <begin position="1"/>
        <end position="22"/>
    </location>
</feature>
<feature type="compositionally biased region" description="Basic and acidic residues" evidence="1">
    <location>
        <begin position="10"/>
        <end position="22"/>
    </location>
</feature>
<accession>A0AA38FTR9</accession>
<comment type="caution">
    <text evidence="2">The sequence shown here is derived from an EMBL/GenBank/DDBJ whole genome shotgun (WGS) entry which is preliminary data.</text>
</comment>
<organism evidence="2 3">
    <name type="scientific">Taxus chinensis</name>
    <name type="common">Chinese yew</name>
    <name type="synonym">Taxus wallichiana var. chinensis</name>
    <dbReference type="NCBI Taxonomy" id="29808"/>
    <lineage>
        <taxon>Eukaryota</taxon>
        <taxon>Viridiplantae</taxon>
        <taxon>Streptophyta</taxon>
        <taxon>Embryophyta</taxon>
        <taxon>Tracheophyta</taxon>
        <taxon>Spermatophyta</taxon>
        <taxon>Pinopsida</taxon>
        <taxon>Pinidae</taxon>
        <taxon>Conifers II</taxon>
        <taxon>Cupressales</taxon>
        <taxon>Taxaceae</taxon>
        <taxon>Taxus</taxon>
    </lineage>
</organism>
<proteinExistence type="predicted"/>
<evidence type="ECO:0000313" key="3">
    <source>
        <dbReference type="Proteomes" id="UP000824469"/>
    </source>
</evidence>
<reference evidence="2 3" key="1">
    <citation type="journal article" date="2021" name="Nat. Plants">
        <title>The Taxus genome provides insights into paclitaxel biosynthesis.</title>
        <authorList>
            <person name="Xiong X."/>
            <person name="Gou J."/>
            <person name="Liao Q."/>
            <person name="Li Y."/>
            <person name="Zhou Q."/>
            <person name="Bi G."/>
            <person name="Li C."/>
            <person name="Du R."/>
            <person name="Wang X."/>
            <person name="Sun T."/>
            <person name="Guo L."/>
            <person name="Liang H."/>
            <person name="Lu P."/>
            <person name="Wu Y."/>
            <person name="Zhang Z."/>
            <person name="Ro D.K."/>
            <person name="Shang Y."/>
            <person name="Huang S."/>
            <person name="Yan J."/>
        </authorList>
    </citation>
    <scope>NUCLEOTIDE SEQUENCE [LARGE SCALE GENOMIC DNA]</scope>
    <source>
        <strain evidence="2">Ta-2019</strain>
    </source>
</reference>
<dbReference type="Proteomes" id="UP000824469">
    <property type="component" value="Unassembled WGS sequence"/>
</dbReference>
<gene>
    <name evidence="2" type="ORF">KI387_038075</name>
</gene>
<dbReference type="EMBL" id="JAHRHJ020000007">
    <property type="protein sequence ID" value="KAH9310164.1"/>
    <property type="molecule type" value="Genomic_DNA"/>
</dbReference>
<keyword evidence="3" id="KW-1185">Reference proteome</keyword>
<evidence type="ECO:0000256" key="1">
    <source>
        <dbReference type="SAM" id="MobiDB-lite"/>
    </source>
</evidence>
<evidence type="ECO:0000313" key="2">
    <source>
        <dbReference type="EMBL" id="KAH9310164.1"/>
    </source>
</evidence>